<dbReference type="eggNOG" id="ENOG5033PMT">
    <property type="taxonomic scope" value="Bacteria"/>
</dbReference>
<dbReference type="Pfam" id="PF07963">
    <property type="entry name" value="N_methyl"/>
    <property type="match status" value="1"/>
</dbReference>
<dbReference type="Proteomes" id="UP000009234">
    <property type="component" value="Chromosome"/>
</dbReference>
<organism evidence="2 3">
    <name type="scientific">Desulforamulus ruminis (strain ATCC 23193 / DSM 2154 / NCIMB 8452 / DL)</name>
    <name type="common">Desulfotomaculum ruminis</name>
    <dbReference type="NCBI Taxonomy" id="696281"/>
    <lineage>
        <taxon>Bacteria</taxon>
        <taxon>Bacillati</taxon>
        <taxon>Bacillota</taxon>
        <taxon>Clostridia</taxon>
        <taxon>Eubacteriales</taxon>
        <taxon>Peptococcaceae</taxon>
        <taxon>Desulforamulus</taxon>
    </lineage>
</organism>
<keyword evidence="1" id="KW-0472">Membrane</keyword>
<dbReference type="OrthoDB" id="1805755at2"/>
<evidence type="ECO:0000313" key="3">
    <source>
        <dbReference type="Proteomes" id="UP000009234"/>
    </source>
</evidence>
<gene>
    <name evidence="2" type="ordered locus">Desru_0461</name>
</gene>
<reference evidence="2 3" key="2">
    <citation type="journal article" date="2012" name="Stand. Genomic Sci.">
        <title>Complete genome sequence of the sulfate-reducing firmicute Desulfotomaculum ruminis type strain (DL(T)).</title>
        <authorList>
            <person name="Spring S."/>
            <person name="Visser M."/>
            <person name="Lu M."/>
            <person name="Copeland A."/>
            <person name="Lapidus A."/>
            <person name="Lucas S."/>
            <person name="Cheng J.F."/>
            <person name="Han C."/>
            <person name="Tapia R."/>
            <person name="Goodwin L.A."/>
            <person name="Pitluck S."/>
            <person name="Ivanova N."/>
            <person name="Land M."/>
            <person name="Hauser L."/>
            <person name="Larimer F."/>
            <person name="Rohde M."/>
            <person name="Goker M."/>
            <person name="Detter J.C."/>
            <person name="Kyrpides N.C."/>
            <person name="Woyke T."/>
            <person name="Schaap P.J."/>
            <person name="Plugge C.M."/>
            <person name="Muyzer G."/>
            <person name="Kuever J."/>
            <person name="Pereira I.A."/>
            <person name="Parshina S.N."/>
            <person name="Bernier-Latmani R."/>
            <person name="Stams A.J."/>
            <person name="Klenk H.P."/>
        </authorList>
    </citation>
    <scope>NUCLEOTIDE SEQUENCE [LARGE SCALE GENOMIC DNA]</scope>
    <source>
        <strain evidence="3">ATCC 23193 / DSM 2154 / NCIB 8452 / DL</strain>
    </source>
</reference>
<evidence type="ECO:0008006" key="4">
    <source>
        <dbReference type="Google" id="ProtNLM"/>
    </source>
</evidence>
<protein>
    <recommendedName>
        <fullName evidence="4">Prepilin-type N-terminal cleavage/methylation domain-containing protein</fullName>
    </recommendedName>
</protein>
<dbReference type="InterPro" id="IPR012902">
    <property type="entry name" value="N_methyl_site"/>
</dbReference>
<dbReference type="KEGG" id="dru:Desru_0461"/>
<dbReference type="InterPro" id="IPR045584">
    <property type="entry name" value="Pilin-like"/>
</dbReference>
<keyword evidence="3" id="KW-1185">Reference proteome</keyword>
<name>F6DRJ3_DESRL</name>
<dbReference type="STRING" id="696281.Desru_0461"/>
<proteinExistence type="predicted"/>
<evidence type="ECO:0000256" key="1">
    <source>
        <dbReference type="SAM" id="Phobius"/>
    </source>
</evidence>
<dbReference type="AlphaFoldDB" id="F6DRJ3"/>
<keyword evidence="1" id="KW-0812">Transmembrane</keyword>
<dbReference type="PROSITE" id="PS00409">
    <property type="entry name" value="PROKAR_NTER_METHYL"/>
    <property type="match status" value="1"/>
</dbReference>
<evidence type="ECO:0000313" key="2">
    <source>
        <dbReference type="EMBL" id="AEG58747.1"/>
    </source>
</evidence>
<accession>F6DRJ3</accession>
<sequence length="512" mass="57659">MFKRVPQYKEAGFTLLELIIVVAILGFLAAMIVPFAGHLNKSQRVQMTREKLESIREALLGPENTYDSQGLRVIGGYVGDLGELPKLYPSRWDDATRAWVWDSMEEEMYGTGQPRALWAGGTAGESPGAGWKGPYLLPPRDPYPEDVKGLSWSRIEERRLIEQRQVEGKLSDAWGQVLYFIKEGMGPDASLLIVSAGPDGRIRLPDEETPGYNAAVEENQDNIILQIRHTEWDEGINQRYLGEETRRRLERIREALLGPDDAFDPVGRRLVGGYLGDVGRWPQLWEWREGDWKSVSFEGHEDGEEIMGQPRGLWIWHEGEGIAEPNPGFEWRGPYLTKPWGKGEEEVLRDAWGTPLRFALSPEGDPDTLTVTSAGADKDFDAEEDNQALQIKRNQWLVEGMQVSGSVKNETPKKYIYNEESGQWEPAPADQQPPDAVFKIKLYCRPEGEPLELTLNVPAGESRSFGLTGEMCAGRRKIETEVSEPVFSEVFIGSGRTQSPPEEKLVFIVQSE</sequence>
<dbReference type="Gene3D" id="3.30.700.10">
    <property type="entry name" value="Glycoprotein, Type 4 Pilin"/>
    <property type="match status" value="1"/>
</dbReference>
<dbReference type="HOGENOM" id="CLU_531829_0_0_9"/>
<dbReference type="RefSeq" id="WP_013840522.1">
    <property type="nucleotide sequence ID" value="NC_015589.1"/>
</dbReference>
<feature type="transmembrane region" description="Helical" evidence="1">
    <location>
        <begin position="12"/>
        <end position="37"/>
    </location>
</feature>
<dbReference type="NCBIfam" id="TIGR02532">
    <property type="entry name" value="IV_pilin_GFxxxE"/>
    <property type="match status" value="1"/>
</dbReference>
<dbReference type="SUPFAM" id="SSF54523">
    <property type="entry name" value="Pili subunits"/>
    <property type="match status" value="1"/>
</dbReference>
<keyword evidence="1" id="KW-1133">Transmembrane helix</keyword>
<dbReference type="EMBL" id="CP002780">
    <property type="protein sequence ID" value="AEG58747.1"/>
    <property type="molecule type" value="Genomic_DNA"/>
</dbReference>
<reference evidence="3" key="1">
    <citation type="submission" date="2011-05" db="EMBL/GenBank/DDBJ databases">
        <title>Complete sequence of Desulfotomaculum ruminis DSM 2154.</title>
        <authorList>
            <person name="Lucas S."/>
            <person name="Copeland A."/>
            <person name="Lapidus A."/>
            <person name="Cheng J.-F."/>
            <person name="Goodwin L."/>
            <person name="Pitluck S."/>
            <person name="Lu M."/>
            <person name="Detter J.C."/>
            <person name="Han C."/>
            <person name="Tapia R."/>
            <person name="Land M."/>
            <person name="Hauser L."/>
            <person name="Kyrpides N."/>
            <person name="Ivanova N."/>
            <person name="Mikhailova N."/>
            <person name="Pagani I."/>
            <person name="Stams A.J.M."/>
            <person name="Plugge C.M."/>
            <person name="Muyzer G."/>
            <person name="Kuever J."/>
            <person name="Parshina S.N."/>
            <person name="Ivanova A.E."/>
            <person name="Nazina T.N."/>
            <person name="Brambilla E."/>
            <person name="Spring S."/>
            <person name="Klenk H.-P."/>
            <person name="Woyke T."/>
        </authorList>
    </citation>
    <scope>NUCLEOTIDE SEQUENCE [LARGE SCALE GENOMIC DNA]</scope>
    <source>
        <strain evidence="3">ATCC 23193 / DSM 2154 / NCIB 8452 / DL</strain>
    </source>
</reference>